<name>A0AAW9JZ42_CARML</name>
<dbReference type="AlphaFoldDB" id="A0AAW9JZ42"/>
<organism evidence="1 2">
    <name type="scientific">Carnobacterium maltaromaticum</name>
    <name type="common">Carnobacterium piscicola</name>
    <dbReference type="NCBI Taxonomy" id="2751"/>
    <lineage>
        <taxon>Bacteria</taxon>
        <taxon>Bacillati</taxon>
        <taxon>Bacillota</taxon>
        <taxon>Bacilli</taxon>
        <taxon>Lactobacillales</taxon>
        <taxon>Carnobacteriaceae</taxon>
        <taxon>Carnobacterium</taxon>
    </lineage>
</organism>
<reference evidence="1" key="1">
    <citation type="submission" date="2023-08" db="EMBL/GenBank/DDBJ databases">
        <title>Genomic characterization of piscicolin 126 produced by Carnobacterium maltaromaticum CM22 strain isolated from salmon (Salmo salar).</title>
        <authorList>
            <person name="Gonzalez-Gragera E."/>
            <person name="Garcia-Lopez J.D."/>
            <person name="Teso-Perez C."/>
            <person name="Gimenez-Hernandez I."/>
            <person name="Peralta-Sanchez J.M."/>
            <person name="Valdivia E."/>
            <person name="Montalban-Lopez M."/>
            <person name="Martin-Platero A.M."/>
            <person name="Banos A."/>
            <person name="Martinez-Bueno M."/>
        </authorList>
    </citation>
    <scope>NUCLEOTIDE SEQUENCE</scope>
    <source>
        <strain evidence="1">CM22</strain>
    </source>
</reference>
<evidence type="ECO:0000313" key="2">
    <source>
        <dbReference type="Proteomes" id="UP001290462"/>
    </source>
</evidence>
<comment type="caution">
    <text evidence="1">The sequence shown here is derived from an EMBL/GenBank/DDBJ whole genome shotgun (WGS) entry which is preliminary data.</text>
</comment>
<dbReference type="EMBL" id="JAVBVO010000002">
    <property type="protein sequence ID" value="MDZ5757600.1"/>
    <property type="molecule type" value="Genomic_DNA"/>
</dbReference>
<proteinExistence type="predicted"/>
<protein>
    <recommendedName>
        <fullName evidence="3">LXG domain-containing protein</fullName>
    </recommendedName>
</protein>
<gene>
    <name evidence="1" type="ORF">RAK27_02910</name>
</gene>
<dbReference type="RefSeq" id="WP_317913117.1">
    <property type="nucleotide sequence ID" value="NZ_JAVBVO010000002.1"/>
</dbReference>
<evidence type="ECO:0008006" key="3">
    <source>
        <dbReference type="Google" id="ProtNLM"/>
    </source>
</evidence>
<accession>A0AAW9JZ42</accession>
<sequence>MKNNINYYIQAVNTAITDTEDNGELLNEHFEVIRTALDNDKISEISIEQLTTIKEKFAAGTEKYRGINATLNGLKPPIKVLGVHKQLLKAYQDFVEGCQAMTDSIDATKQSVDVEAFERSEKLQDESSDAMMKNIQRITKILF</sequence>
<evidence type="ECO:0000313" key="1">
    <source>
        <dbReference type="EMBL" id="MDZ5757600.1"/>
    </source>
</evidence>
<dbReference type="Proteomes" id="UP001290462">
    <property type="component" value="Unassembled WGS sequence"/>
</dbReference>